<feature type="transmembrane region" description="Helical" evidence="1">
    <location>
        <begin position="66"/>
        <end position="87"/>
    </location>
</feature>
<keyword evidence="1" id="KW-0472">Membrane</keyword>
<evidence type="ECO:0000256" key="1">
    <source>
        <dbReference type="SAM" id="Phobius"/>
    </source>
</evidence>
<accession>A0ABI7VSW8</accession>
<proteinExistence type="predicted"/>
<feature type="transmembrane region" description="Helical" evidence="1">
    <location>
        <begin position="38"/>
        <end position="59"/>
    </location>
</feature>
<feature type="transmembrane region" description="Helical" evidence="1">
    <location>
        <begin position="107"/>
        <end position="125"/>
    </location>
</feature>
<keyword evidence="1" id="KW-0812">Transmembrane</keyword>
<feature type="transmembrane region" description="Helical" evidence="1">
    <location>
        <begin position="12"/>
        <end position="32"/>
    </location>
</feature>
<reference evidence="2" key="2">
    <citation type="submission" date="2011-09" db="EMBL/GenBank/DDBJ databases">
        <title>Sequence assembly of the Felis catus genome version 6.2.</title>
        <authorList>
            <person name="Hillier L.W."/>
            <person name="Warren W."/>
            <person name="Obrien S."/>
            <person name="Wilson R.K."/>
        </authorList>
    </citation>
    <scope>NUCLEOTIDE SEQUENCE [LARGE SCALE GENOMIC DNA]</scope>
    <source>
        <strain evidence="2">Abyssinian</strain>
    </source>
</reference>
<reference evidence="2" key="1">
    <citation type="journal article" date="2007" name="Genome Res.">
        <title>Initial sequence and comparative analysis of the cat genome.</title>
        <authorList>
            <person name="Pontius J.U."/>
            <person name="Mullikin J.C."/>
            <person name="Smith D.R."/>
            <person name="Lindblad-Toh K."/>
            <person name="Gnerre S."/>
            <person name="Clamp M."/>
            <person name="Chang J."/>
            <person name="Stephens R."/>
            <person name="Neelam B."/>
            <person name="Volfovsky N."/>
            <person name="Schaffer A.A."/>
            <person name="Agarwala R."/>
            <person name="Narfstrom K."/>
            <person name="Murphy W.J."/>
            <person name="Giger U."/>
            <person name="Roca A.L."/>
            <person name="Antunes A."/>
            <person name="Menotti-Raymond M."/>
            <person name="Yuhki N."/>
            <person name="Pecon-Slattery J."/>
            <person name="Johnson W.E."/>
            <person name="Bourque G."/>
            <person name="Tesler G."/>
            <person name="O'Brien S.J."/>
        </authorList>
    </citation>
    <scope>NUCLEOTIDE SEQUENCE [LARGE SCALE GENOMIC DNA]</scope>
    <source>
        <strain evidence="2">Abyssinian</strain>
    </source>
</reference>
<keyword evidence="1" id="KW-1133">Transmembrane helix</keyword>
<dbReference type="Ensembl" id="ENSFCTT00005002002.1">
    <property type="protein sequence ID" value="ENSFCTP00005001048.1"/>
    <property type="gene ID" value="ENSFCTG00005000757.1"/>
</dbReference>
<organism evidence="2 3">
    <name type="scientific">Felis catus</name>
    <name type="common">Cat</name>
    <name type="synonym">Felis silvestris catus</name>
    <dbReference type="NCBI Taxonomy" id="9685"/>
    <lineage>
        <taxon>Eukaryota</taxon>
        <taxon>Metazoa</taxon>
        <taxon>Chordata</taxon>
        <taxon>Craniata</taxon>
        <taxon>Vertebrata</taxon>
        <taxon>Euteleostomi</taxon>
        <taxon>Mammalia</taxon>
        <taxon>Eutheria</taxon>
        <taxon>Laurasiatheria</taxon>
        <taxon>Carnivora</taxon>
        <taxon>Feliformia</taxon>
        <taxon>Felidae</taxon>
        <taxon>Felinae</taxon>
        <taxon>Felis</taxon>
    </lineage>
</organism>
<keyword evidence="3" id="KW-1185">Reference proteome</keyword>
<protein>
    <submittedName>
        <fullName evidence="2">Uncharacterized protein</fullName>
    </submittedName>
</protein>
<sequence length="168" mass="18546">MSFHFFKSSSITFISFLWFSAYISFTSLVRFIPRYFMLLGAIVNGISFFICLSVASLLVYKNATDFCTLILYPATLLNSCISSSRLLVESIGFSMYNIMSSAKSESLTSSLPILMPLISFCCLIADARTSSTMLNSSGESGHPCHVPDLREKALSFSPLRMMLAVGFS</sequence>
<reference evidence="2" key="4">
    <citation type="submission" date="2025-05" db="UniProtKB">
        <authorList>
            <consortium name="Ensembl"/>
        </authorList>
    </citation>
    <scope>IDENTIFICATION</scope>
    <source>
        <strain evidence="2">breed Abyssinian</strain>
    </source>
</reference>
<dbReference type="GeneTree" id="ENSGT01150000287085"/>
<reference evidence="3" key="3">
    <citation type="submission" date="2021-02" db="EMBL/GenBank/DDBJ databases">
        <title>Safari Cat Assemblies.</title>
        <authorList>
            <person name="Bredemeyer K.R."/>
            <person name="Murphy W.J."/>
        </authorList>
    </citation>
    <scope>NUCLEOTIDE SEQUENCE [LARGE SCALE GENOMIC DNA]</scope>
</reference>
<dbReference type="Proteomes" id="UP000823872">
    <property type="component" value="Chromosome X"/>
</dbReference>
<dbReference type="Ensembl" id="ENSFCTT00005001999.1">
    <property type="protein sequence ID" value="ENSFCTP00005001047.1"/>
    <property type="gene ID" value="ENSFCTG00005000757.1"/>
</dbReference>
<evidence type="ECO:0000313" key="3">
    <source>
        <dbReference type="Proteomes" id="UP000823872"/>
    </source>
</evidence>
<name>A0ABI7VSW8_FELCA</name>
<evidence type="ECO:0000313" key="2">
    <source>
        <dbReference type="Ensembl" id="ENSFCTP00005001047.1"/>
    </source>
</evidence>